<keyword evidence="1" id="KW-0812">Transmembrane</keyword>
<evidence type="ECO:0000313" key="3">
    <source>
        <dbReference type="Proteomes" id="UP000722625"/>
    </source>
</evidence>
<dbReference type="Proteomes" id="UP000722625">
    <property type="component" value="Unassembled WGS sequence"/>
</dbReference>
<dbReference type="EMBL" id="JAGYVZ010000006">
    <property type="protein sequence ID" value="MBS7231015.1"/>
    <property type="molecule type" value="Genomic_DNA"/>
</dbReference>
<organism evidence="2 3">
    <name type="scientific">Flavobacterium psychroterrae</name>
    <dbReference type="NCBI Taxonomy" id="2133767"/>
    <lineage>
        <taxon>Bacteria</taxon>
        <taxon>Pseudomonadati</taxon>
        <taxon>Bacteroidota</taxon>
        <taxon>Flavobacteriia</taxon>
        <taxon>Flavobacteriales</taxon>
        <taxon>Flavobacteriaceae</taxon>
        <taxon>Flavobacterium</taxon>
    </lineage>
</organism>
<reference evidence="2 3" key="1">
    <citation type="journal article" date="2018" name="Int. J. Syst. Evol. Microbiol.">
        <title>Flavobacterium chryseum sp. nov. and Flavobacterium psychroterrae sp. nov., novel environmental bacteria isolated from Antarctica.</title>
        <authorList>
            <person name="Kralova S."/>
            <person name="Svec P."/>
            <person name="Busse H.J."/>
            <person name="Stankova E."/>
            <person name="Vaczi P."/>
            <person name="Sedlacek I."/>
        </authorList>
    </citation>
    <scope>NUCLEOTIDE SEQUENCE [LARGE SCALE GENOMIC DNA]</scope>
    <source>
        <strain evidence="2 3">CCM 8827</strain>
    </source>
</reference>
<sequence>MIIILATEIASKKEFGETFWYDLLIALFTGVLSCLIFYLALRIFKPNIKTCSIICKEVEVSGNETTTRYYIKFINKTYSDIENISINLLLIEDYIHGSGKNFIGKELKLKRYDFKNIPGKWRKNKEIHNNCVQMLIDEDLENLWDGKKEYLELQIDCTHSKSGRRLVHVQKYTDVKNTIKNGRFDSGENFNII</sequence>
<dbReference type="RefSeq" id="WP_213297664.1">
    <property type="nucleotide sequence ID" value="NZ_JAGYVZ010000006.1"/>
</dbReference>
<feature type="transmembrane region" description="Helical" evidence="1">
    <location>
        <begin position="19"/>
        <end position="41"/>
    </location>
</feature>
<name>A0ABS5P9N6_9FLAO</name>
<keyword evidence="1" id="KW-1133">Transmembrane helix</keyword>
<evidence type="ECO:0008006" key="4">
    <source>
        <dbReference type="Google" id="ProtNLM"/>
    </source>
</evidence>
<evidence type="ECO:0000313" key="2">
    <source>
        <dbReference type="EMBL" id="MBS7231015.1"/>
    </source>
</evidence>
<keyword evidence="1" id="KW-0472">Membrane</keyword>
<gene>
    <name evidence="2" type="ORF">KHA90_08260</name>
</gene>
<protein>
    <recommendedName>
        <fullName evidence="4">SMODS-associating 2TM beta-strand rich effector domain-containing protein</fullName>
    </recommendedName>
</protein>
<keyword evidence="3" id="KW-1185">Reference proteome</keyword>
<comment type="caution">
    <text evidence="2">The sequence shown here is derived from an EMBL/GenBank/DDBJ whole genome shotgun (WGS) entry which is preliminary data.</text>
</comment>
<accession>A0ABS5P9N6</accession>
<evidence type="ECO:0000256" key="1">
    <source>
        <dbReference type="SAM" id="Phobius"/>
    </source>
</evidence>
<proteinExistence type="predicted"/>